<protein>
    <recommendedName>
        <fullName evidence="4">NADH dehydrogenase subunit 7</fullName>
    </recommendedName>
</protein>
<evidence type="ECO:0000256" key="2">
    <source>
        <dbReference type="SAM" id="Phobius"/>
    </source>
</evidence>
<dbReference type="PANTHER" id="PTHR11993:SF10">
    <property type="entry name" value="NADH DEHYDROGENASE [UBIQUINONE] IRON-SULFUR PROTEIN 2, MITOCHONDRIAL"/>
    <property type="match status" value="1"/>
</dbReference>
<dbReference type="SUPFAM" id="SSF56762">
    <property type="entry name" value="HydB/Nqo4-like"/>
    <property type="match status" value="1"/>
</dbReference>
<proteinExistence type="inferred from homology"/>
<dbReference type="InterPro" id="IPR022885">
    <property type="entry name" value="NDH1_su_D/H"/>
</dbReference>
<dbReference type="GO" id="GO:0016651">
    <property type="term" value="F:oxidoreductase activity, acting on NAD(P)H"/>
    <property type="evidence" value="ECO:0007669"/>
    <property type="project" value="InterPro"/>
</dbReference>
<dbReference type="GO" id="GO:0006120">
    <property type="term" value="P:mitochondrial electron transport, NADH to ubiquinone"/>
    <property type="evidence" value="ECO:0007669"/>
    <property type="project" value="TreeGrafter"/>
</dbReference>
<keyword evidence="2" id="KW-0472">Membrane</keyword>
<organism evidence="3">
    <name type="scientific">Thalassiosira nordenskioeldii</name>
    <name type="common">Marine diatom</name>
    <dbReference type="NCBI Taxonomy" id="83372"/>
    <lineage>
        <taxon>Eukaryota</taxon>
        <taxon>Sar</taxon>
        <taxon>Stramenopiles</taxon>
        <taxon>Ochrophyta</taxon>
        <taxon>Bacillariophyta</taxon>
        <taxon>Coscinodiscophyceae</taxon>
        <taxon>Thalassiosirophycidae</taxon>
        <taxon>Thalassiosirales</taxon>
        <taxon>Thalassiosiraceae</taxon>
        <taxon>Thalassiosira</taxon>
    </lineage>
</organism>
<sequence>MTLKKKSLLKKIKNFTINFGPQHPAAHGVLRLVIELNGEIVNRADPHIGLLDRSTEKLIEYKNYVQSLPYFDRLDYVSMMAQEHSYCLVIFKVRVKNSSFYDFISSVLIAAFLLLLALPWNWEHELMKAGAGAFVRVYRNGYVYLQQKIPEDFAPANICIQFPDTTLYLDQSPKIWMQGNCPEQAKGFYIYSNAVKAETPGPLFTEFLDYPREWVVRDNSFIAIEQLVNAYPVYSHTSTLRDGSIIEMVPSADLASLFVPII</sequence>
<keyword evidence="2" id="KW-1133">Transmembrane helix</keyword>
<keyword evidence="3" id="KW-0496">Mitochondrion</keyword>
<gene>
    <name evidence="3" type="primary">orf262</name>
</gene>
<evidence type="ECO:0000313" key="3">
    <source>
        <dbReference type="EMBL" id="QRK25929.1"/>
    </source>
</evidence>
<dbReference type="AlphaFoldDB" id="A0A891GQ75"/>
<dbReference type="InterPro" id="IPR029014">
    <property type="entry name" value="NiFe-Hase_large"/>
</dbReference>
<keyword evidence="2" id="KW-0812">Transmembrane</keyword>
<dbReference type="GeneID" id="67267276"/>
<dbReference type="RefSeq" id="YP_010164026.1">
    <property type="nucleotide sequence ID" value="NC_057471.1"/>
</dbReference>
<dbReference type="GO" id="GO:0005739">
    <property type="term" value="C:mitochondrion"/>
    <property type="evidence" value="ECO:0007669"/>
    <property type="project" value="GOC"/>
</dbReference>
<dbReference type="PANTHER" id="PTHR11993">
    <property type="entry name" value="NADH-UBIQUINONE OXIDOREDUCTASE 49 KDA SUBUNIT"/>
    <property type="match status" value="1"/>
</dbReference>
<name>A0A891GQ75_THANO</name>
<reference evidence="3" key="1">
    <citation type="journal article" date="2021" name="Mitochondrial DNA Part B Resour">
        <title>Complete mitochondrial genome of the harmful algal bloom species Thalassiosira nordenskioeldii (Mediophyceae, Bacillariophyta) from the east China sea.</title>
        <authorList>
            <person name="Liu K."/>
            <person name="Liu S."/>
            <person name="Chen Y."/>
            <person name="Liu F."/>
            <person name="Chen N."/>
        </authorList>
    </citation>
    <scope>NUCLEOTIDE SEQUENCE</scope>
    <source>
        <strain evidence="3">CNS00052</strain>
    </source>
</reference>
<comment type="similarity">
    <text evidence="1">Belongs to the complex I 49 kDa subunit family.</text>
</comment>
<evidence type="ECO:0000256" key="1">
    <source>
        <dbReference type="ARBA" id="ARBA00005769"/>
    </source>
</evidence>
<feature type="transmembrane region" description="Helical" evidence="2">
    <location>
        <begin position="100"/>
        <end position="122"/>
    </location>
</feature>
<dbReference type="Gene3D" id="1.10.645.10">
    <property type="entry name" value="Cytochrome-c3 Hydrogenase, chain B"/>
    <property type="match status" value="1"/>
</dbReference>
<geneLocation type="mitochondrion" evidence="3"/>
<evidence type="ECO:0008006" key="4">
    <source>
        <dbReference type="Google" id="ProtNLM"/>
    </source>
</evidence>
<accession>A0A891GQ75</accession>
<dbReference type="EMBL" id="MW387419">
    <property type="protein sequence ID" value="QRK25929.1"/>
    <property type="molecule type" value="Genomic_DNA"/>
</dbReference>